<name>A0A1Q5P1V8_9BACI</name>
<dbReference type="PANTHER" id="PTHR30313">
    <property type="entry name" value="DNA PRIMASE"/>
    <property type="match status" value="1"/>
</dbReference>
<evidence type="ECO:0000313" key="7">
    <source>
        <dbReference type="Proteomes" id="UP000186524"/>
    </source>
</evidence>
<dbReference type="GO" id="GO:0008270">
    <property type="term" value="F:zinc ion binding"/>
    <property type="evidence" value="ECO:0007669"/>
    <property type="project" value="UniProtKB-KW"/>
</dbReference>
<dbReference type="InterPro" id="IPR050219">
    <property type="entry name" value="DnaG_primase"/>
</dbReference>
<dbReference type="RefSeq" id="WP_073712049.1">
    <property type="nucleotide sequence ID" value="NZ_MRWQ01000009.1"/>
</dbReference>
<gene>
    <name evidence="6" type="ORF">BLL40_11495</name>
</gene>
<dbReference type="Gene3D" id="3.90.580.10">
    <property type="entry name" value="Zinc finger, CHC2-type domain"/>
    <property type="match status" value="1"/>
</dbReference>
<dbReference type="EMBL" id="MRWQ01000009">
    <property type="protein sequence ID" value="OKL36227.1"/>
    <property type="molecule type" value="Genomic_DNA"/>
</dbReference>
<keyword evidence="4" id="KW-0175">Coiled coil</keyword>
<dbReference type="InterPro" id="IPR036977">
    <property type="entry name" value="DNA_primase_Znf_CHC2"/>
</dbReference>
<dbReference type="Pfam" id="PF01807">
    <property type="entry name" value="Zn_ribbon_DnaG"/>
    <property type="match status" value="1"/>
</dbReference>
<dbReference type="AlphaFoldDB" id="A0A1Q5P1V8"/>
<dbReference type="Proteomes" id="UP000186524">
    <property type="component" value="Unassembled WGS sequence"/>
</dbReference>
<evidence type="ECO:0000256" key="4">
    <source>
        <dbReference type="SAM" id="Coils"/>
    </source>
</evidence>
<keyword evidence="7" id="KW-1185">Reference proteome</keyword>
<dbReference type="SUPFAM" id="SSF57783">
    <property type="entry name" value="Zinc beta-ribbon"/>
    <property type="match status" value="1"/>
</dbReference>
<sequence length="203" mass="22999">MSAIDLIKNAISITDVLDRYAGANFTGARTSRERFNIRCPYHDDRSPSFTVYTDTNTFRCWSGCNDGRPGDVIDIVKLSRGVGTKEAIKILIADYGLESPDSDQAKEWQKKRASREQSAALKKELSRKVMEAIDTLKQVEQMAKETLATIKTVEDLERVGSLYHVTSQIDYWLDCLIENDPLIQVQTLQEVDRFLEKTNMKAG</sequence>
<evidence type="ECO:0000313" key="6">
    <source>
        <dbReference type="EMBL" id="OKL36227.1"/>
    </source>
</evidence>
<evidence type="ECO:0000256" key="3">
    <source>
        <dbReference type="ARBA" id="ARBA00022833"/>
    </source>
</evidence>
<dbReference type="PANTHER" id="PTHR30313:SF2">
    <property type="entry name" value="DNA PRIMASE"/>
    <property type="match status" value="1"/>
</dbReference>
<dbReference type="STRING" id="1714354.BLL40_11495"/>
<keyword evidence="2" id="KW-0863">Zinc-finger</keyword>
<proteinExistence type="predicted"/>
<dbReference type="InterPro" id="IPR002694">
    <property type="entry name" value="Znf_CHC2"/>
</dbReference>
<evidence type="ECO:0000259" key="5">
    <source>
        <dbReference type="SMART" id="SM00400"/>
    </source>
</evidence>
<dbReference type="GO" id="GO:0003677">
    <property type="term" value="F:DNA binding"/>
    <property type="evidence" value="ECO:0007669"/>
    <property type="project" value="InterPro"/>
</dbReference>
<dbReference type="GO" id="GO:0005737">
    <property type="term" value="C:cytoplasm"/>
    <property type="evidence" value="ECO:0007669"/>
    <property type="project" value="TreeGrafter"/>
</dbReference>
<organism evidence="6 7">
    <name type="scientific">Domibacillus mangrovi</name>
    <dbReference type="NCBI Taxonomy" id="1714354"/>
    <lineage>
        <taxon>Bacteria</taxon>
        <taxon>Bacillati</taxon>
        <taxon>Bacillota</taxon>
        <taxon>Bacilli</taxon>
        <taxon>Bacillales</taxon>
        <taxon>Bacillaceae</taxon>
        <taxon>Domibacillus</taxon>
    </lineage>
</organism>
<feature type="coiled-coil region" evidence="4">
    <location>
        <begin position="122"/>
        <end position="156"/>
    </location>
</feature>
<dbReference type="GO" id="GO:0003899">
    <property type="term" value="F:DNA-directed RNA polymerase activity"/>
    <property type="evidence" value="ECO:0007669"/>
    <property type="project" value="InterPro"/>
</dbReference>
<dbReference type="GO" id="GO:0006269">
    <property type="term" value="P:DNA replication, synthesis of primer"/>
    <property type="evidence" value="ECO:0007669"/>
    <property type="project" value="TreeGrafter"/>
</dbReference>
<evidence type="ECO:0000256" key="2">
    <source>
        <dbReference type="ARBA" id="ARBA00022771"/>
    </source>
</evidence>
<accession>A0A1Q5P1V8</accession>
<protein>
    <recommendedName>
        <fullName evidence="5">Zinc finger CHC2-type domain-containing protein</fullName>
    </recommendedName>
</protein>
<dbReference type="OrthoDB" id="581132at2"/>
<evidence type="ECO:0000256" key="1">
    <source>
        <dbReference type="ARBA" id="ARBA00022723"/>
    </source>
</evidence>
<comment type="caution">
    <text evidence="6">The sequence shown here is derived from an EMBL/GenBank/DDBJ whole genome shotgun (WGS) entry which is preliminary data.</text>
</comment>
<dbReference type="SMART" id="SM00400">
    <property type="entry name" value="ZnF_CHCC"/>
    <property type="match status" value="1"/>
</dbReference>
<feature type="domain" description="Zinc finger CHC2-type" evidence="5">
    <location>
        <begin position="39"/>
        <end position="92"/>
    </location>
</feature>
<keyword evidence="1" id="KW-0479">Metal-binding</keyword>
<reference evidence="6 7" key="1">
    <citation type="submission" date="2016-12" db="EMBL/GenBank/DDBJ databases">
        <title>Domibacillus sp. SAOS 44 whole genome sequencing.</title>
        <authorList>
            <person name="Verma A."/>
            <person name="Krishnamurthi S."/>
        </authorList>
    </citation>
    <scope>NUCLEOTIDE SEQUENCE [LARGE SCALE GENOMIC DNA]</scope>
    <source>
        <strain evidence="6 7">SAOS 44</strain>
    </source>
</reference>
<keyword evidence="3" id="KW-0862">Zinc</keyword>